<name>A0A7R7FSF4_9BACT</name>
<accession>A0A7R7FSF4</accession>
<feature type="compositionally biased region" description="Basic and acidic residues" evidence="1">
    <location>
        <begin position="1"/>
        <end position="13"/>
    </location>
</feature>
<reference evidence="2 3" key="1">
    <citation type="submission" date="2020-06" db="EMBL/GenBank/DDBJ databases">
        <title>Interaction of electrochemicaly active bacteria, Geobacter bremensis R4 on different carbon anode.</title>
        <authorList>
            <person name="Meng L."/>
            <person name="Yoshida N."/>
        </authorList>
    </citation>
    <scope>NUCLEOTIDE SEQUENCE [LARGE SCALE GENOMIC DNA]</scope>
    <source>
        <strain evidence="2 3">R4</strain>
    </source>
</reference>
<organism evidence="2 3">
    <name type="scientific">Citrifermentans bremense</name>
    <dbReference type="NCBI Taxonomy" id="60035"/>
    <lineage>
        <taxon>Bacteria</taxon>
        <taxon>Pseudomonadati</taxon>
        <taxon>Thermodesulfobacteriota</taxon>
        <taxon>Desulfuromonadia</taxon>
        <taxon>Geobacterales</taxon>
        <taxon>Geobacteraceae</taxon>
        <taxon>Citrifermentans</taxon>
    </lineage>
</organism>
<gene>
    <name evidence="2" type="ORF">GEOBRER4_n2840</name>
</gene>
<proteinExistence type="predicted"/>
<dbReference type="Proteomes" id="UP000515472">
    <property type="component" value="Chromosome"/>
</dbReference>
<dbReference type="AlphaFoldDB" id="A0A7R7FSF4"/>
<feature type="region of interest" description="Disordered" evidence="1">
    <location>
        <begin position="1"/>
        <end position="29"/>
    </location>
</feature>
<sequence>MYDYHQHMERGSDTDSGGMRPPHYCKYRR</sequence>
<evidence type="ECO:0000256" key="1">
    <source>
        <dbReference type="SAM" id="MobiDB-lite"/>
    </source>
</evidence>
<keyword evidence="3" id="KW-1185">Reference proteome</keyword>
<evidence type="ECO:0000313" key="3">
    <source>
        <dbReference type="Proteomes" id="UP000515472"/>
    </source>
</evidence>
<evidence type="ECO:0000313" key="2">
    <source>
        <dbReference type="EMBL" id="BCO11493.1"/>
    </source>
</evidence>
<dbReference type="EMBL" id="AP023213">
    <property type="protein sequence ID" value="BCO11493.1"/>
    <property type="molecule type" value="Genomic_DNA"/>
</dbReference>
<protein>
    <submittedName>
        <fullName evidence="2">Uncharacterized protein</fullName>
    </submittedName>
</protein>